<evidence type="ECO:0000256" key="1">
    <source>
        <dbReference type="SAM" id="MobiDB-lite"/>
    </source>
</evidence>
<comment type="caution">
    <text evidence="3">The sequence shown here is derived from an EMBL/GenBank/DDBJ whole genome shotgun (WGS) entry which is preliminary data.</text>
</comment>
<keyword evidence="4" id="KW-1185">Reference proteome</keyword>
<dbReference type="EMBL" id="NSKD01000007">
    <property type="protein sequence ID" value="PAU78697.1"/>
    <property type="molecule type" value="Genomic_DNA"/>
</dbReference>
<dbReference type="Pfam" id="PF06980">
    <property type="entry name" value="DUF1302"/>
    <property type="match status" value="1"/>
</dbReference>
<reference evidence="3 4" key="1">
    <citation type="submission" date="2017-08" db="EMBL/GenBank/DDBJ databases">
        <title>Halovibrio sewagensis sp. nov., isolated from wastewater of high salinity.</title>
        <authorList>
            <person name="Dong X."/>
            <person name="Zhang G."/>
        </authorList>
    </citation>
    <scope>NUCLEOTIDE SEQUENCE [LARGE SCALE GENOMIC DNA]</scope>
    <source>
        <strain evidence="3 4">YL5-2</strain>
    </source>
</reference>
<evidence type="ECO:0000313" key="4">
    <source>
        <dbReference type="Proteomes" id="UP000218896"/>
    </source>
</evidence>
<feature type="compositionally biased region" description="Polar residues" evidence="1">
    <location>
        <begin position="66"/>
        <end position="96"/>
    </location>
</feature>
<gene>
    <name evidence="3" type="ORF">CK501_13500</name>
</gene>
<feature type="signal peptide" evidence="2">
    <location>
        <begin position="1"/>
        <end position="30"/>
    </location>
</feature>
<evidence type="ECO:0000313" key="3">
    <source>
        <dbReference type="EMBL" id="PAU78697.1"/>
    </source>
</evidence>
<proteinExistence type="predicted"/>
<organism evidence="3 4">
    <name type="scientific">Halovibrio salipaludis</name>
    <dbReference type="NCBI Taxonomy" id="2032626"/>
    <lineage>
        <taxon>Bacteria</taxon>
        <taxon>Pseudomonadati</taxon>
        <taxon>Pseudomonadota</taxon>
        <taxon>Gammaproteobacteria</taxon>
        <taxon>Oceanospirillales</taxon>
        <taxon>Halomonadaceae</taxon>
        <taxon>Halovibrio</taxon>
    </lineage>
</organism>
<dbReference type="AlphaFoldDB" id="A0A2A2F213"/>
<evidence type="ECO:0000256" key="2">
    <source>
        <dbReference type="SAM" id="SignalP"/>
    </source>
</evidence>
<sequence>MTKRTQQWQKRARLPLAVAIAAGMSAPAGAFTFNYGEVNGAFDTSLTAAAGWRVESQNKDLIGQGNLPNVSSPSNVGASTTNYDDGNQNFESGDTYSERVSGTSELYLDYAPRGEYLSSVGTFVRGRYWYDFKTKDDDFEYPLSDGGKDDASGGEFLDAYVWTDWNVGEVPVTVRYGNQVINWGESTFIQGGINATNPINVSAIRAPGAEIRDALLPVEALYTSIGLTQNITVEAYAQFDWDETRLEDCGTFFSTNDFTANDCNTIYPSGGTDQKTLPDSGPTVINRAGTNEPDGDDQYGVALRWYSPSLGNTEFGAYHVRYDSRLPYISGQIASQQKLAVGSFLPDYSVDYPEDIKLYGLSMNTNVPGGWSIGAEYSFRENMPLQWNAFELLNGGVLAGQEAAGAPAATLPAGASKFYQQRKSEGLAITPGNEIPGYDRFKVSQAQTTFIKFFDRVLGASRLSFVGEVGMTYVHDLPEKSEARYGRSGIYGIGDYEALNGAVTCSSGPLANINPSNCTNDGFVSDFAWGYRMRGTLTYNNAFMGATLKPSLSWSHDVNGYAPAPGGAFNEGNKAVGLGLAAEYRNNYEAAINYTNYFGGDYNTREDRDNITASVTYSF</sequence>
<dbReference type="OrthoDB" id="7000272at2"/>
<protein>
    <submittedName>
        <fullName evidence="3">Peptide ABC transporter substrate-binding protein</fullName>
    </submittedName>
</protein>
<name>A0A2A2F213_9GAMM</name>
<keyword evidence="2" id="KW-0732">Signal</keyword>
<dbReference type="RefSeq" id="WP_095618269.1">
    <property type="nucleotide sequence ID" value="NZ_NSKD01000007.1"/>
</dbReference>
<feature type="chain" id="PRO_5012968554" evidence="2">
    <location>
        <begin position="31"/>
        <end position="619"/>
    </location>
</feature>
<dbReference type="Proteomes" id="UP000218896">
    <property type="component" value="Unassembled WGS sequence"/>
</dbReference>
<accession>A0A2A2F213</accession>
<dbReference type="InterPro" id="IPR010727">
    <property type="entry name" value="DUF1302"/>
</dbReference>
<feature type="region of interest" description="Disordered" evidence="1">
    <location>
        <begin position="63"/>
        <end position="96"/>
    </location>
</feature>